<feature type="transmembrane region" description="Helical" evidence="7">
    <location>
        <begin position="213"/>
        <end position="234"/>
    </location>
</feature>
<feature type="region of interest" description="Disordered" evidence="6">
    <location>
        <begin position="1"/>
        <end position="66"/>
    </location>
</feature>
<evidence type="ECO:0000256" key="5">
    <source>
        <dbReference type="ARBA" id="ARBA00023136"/>
    </source>
</evidence>
<dbReference type="Gene3D" id="1.20.1250.20">
    <property type="entry name" value="MFS general substrate transporter like domains"/>
    <property type="match status" value="2"/>
</dbReference>
<evidence type="ECO:0000256" key="4">
    <source>
        <dbReference type="ARBA" id="ARBA00022989"/>
    </source>
</evidence>
<dbReference type="GO" id="GO:0022857">
    <property type="term" value="F:transmembrane transporter activity"/>
    <property type="evidence" value="ECO:0007669"/>
    <property type="project" value="InterPro"/>
</dbReference>
<proteinExistence type="predicted"/>
<feature type="transmembrane region" description="Helical" evidence="7">
    <location>
        <begin position="184"/>
        <end position="206"/>
    </location>
</feature>
<dbReference type="FunFam" id="1.20.1250.20:FF:000013">
    <property type="entry name" value="MFS general substrate transporter"/>
    <property type="match status" value="1"/>
</dbReference>
<evidence type="ECO:0000313" key="9">
    <source>
        <dbReference type="EMBL" id="KJX98533.1"/>
    </source>
</evidence>
<dbReference type="InterPro" id="IPR020846">
    <property type="entry name" value="MFS_dom"/>
</dbReference>
<dbReference type="Pfam" id="PF07690">
    <property type="entry name" value="MFS_1"/>
    <property type="match status" value="1"/>
</dbReference>
<feature type="transmembrane region" description="Helical" evidence="7">
    <location>
        <begin position="124"/>
        <end position="142"/>
    </location>
</feature>
<sequence>MARIMPAGSQQRNFRSPTGKSSAYTPVHYRSSFPDIPPSASNIMDISKTSKEPNYVEKPSSPAERDDLAWEDPRVKAIKRRVDIRLCGILSLMYIANLIDRTNLPNAVIAGMDDTLHLTGTNRYTVMVLVFFPTYVLFQPVATVLARRLGPRQFLAGITLAFGLVVLGFGFVDDWKKMVGLRVLLGAFESCYFPSAYFLVSMWYVRREVAKRLAFFFLIGNTAGGFGGLLAHGLSQMAGVNGIEGWRWIFIWESVITVIVALIGYVFLVDFPEDASKTKFFLNAEEVRIMVERIERDRGDAHLTPFNLKHYLSQGKDWMVWFFAANAMLSGVTAYAVTYFLPIILRRTLHFTVVEAQCLTAPCFAFALLLGFLQSYLSDKYNVRGVLIIINSIIEIVGLAILGYAKAPYVRYFGAYLLTGGAFANVPAGLTYQANNVVGQWRRAFTSASIIAASGVGGVIGTVVFRPQDAPTYGPGLWTCFVAAGLTIVSVVVTTMYMWRMNKKQARGEVVIEGVVGFRYTL</sequence>
<evidence type="ECO:0000256" key="2">
    <source>
        <dbReference type="ARBA" id="ARBA00022448"/>
    </source>
</evidence>
<dbReference type="EMBL" id="LAFY01000398">
    <property type="protein sequence ID" value="KJX98533.1"/>
    <property type="molecule type" value="Genomic_DNA"/>
</dbReference>
<evidence type="ECO:0000256" key="1">
    <source>
        <dbReference type="ARBA" id="ARBA00004141"/>
    </source>
</evidence>
<dbReference type="Proteomes" id="UP000033647">
    <property type="component" value="Unassembled WGS sequence"/>
</dbReference>
<feature type="transmembrane region" description="Helical" evidence="7">
    <location>
        <begin position="413"/>
        <end position="432"/>
    </location>
</feature>
<accession>A0A0F4GMS5</accession>
<feature type="transmembrane region" description="Helical" evidence="7">
    <location>
        <begin position="444"/>
        <end position="464"/>
    </location>
</feature>
<evidence type="ECO:0000256" key="3">
    <source>
        <dbReference type="ARBA" id="ARBA00022692"/>
    </source>
</evidence>
<dbReference type="PROSITE" id="PS50850">
    <property type="entry name" value="MFS"/>
    <property type="match status" value="1"/>
</dbReference>
<feature type="transmembrane region" description="Helical" evidence="7">
    <location>
        <begin position="385"/>
        <end position="407"/>
    </location>
</feature>
<dbReference type="PANTHER" id="PTHR43791:SF47">
    <property type="entry name" value="MAJOR FACILITATOR SUPERFAMILY (MFS) PROFILE DOMAIN-CONTAINING PROTEIN-RELATED"/>
    <property type="match status" value="1"/>
</dbReference>
<dbReference type="InterPro" id="IPR011701">
    <property type="entry name" value="MFS"/>
</dbReference>
<name>A0A0F4GMS5_9PEZI</name>
<evidence type="ECO:0000259" key="8">
    <source>
        <dbReference type="PROSITE" id="PS50850"/>
    </source>
</evidence>
<feature type="transmembrane region" description="Helical" evidence="7">
    <location>
        <begin position="154"/>
        <end position="172"/>
    </location>
</feature>
<gene>
    <name evidence="9" type="ORF">TI39_contig406g00019</name>
</gene>
<protein>
    <submittedName>
        <fullName evidence="9">Phthalate transporter like protein</fullName>
    </submittedName>
</protein>
<organism evidence="9 10">
    <name type="scientific">Zymoseptoria brevis</name>
    <dbReference type="NCBI Taxonomy" id="1047168"/>
    <lineage>
        <taxon>Eukaryota</taxon>
        <taxon>Fungi</taxon>
        <taxon>Dikarya</taxon>
        <taxon>Ascomycota</taxon>
        <taxon>Pezizomycotina</taxon>
        <taxon>Dothideomycetes</taxon>
        <taxon>Dothideomycetidae</taxon>
        <taxon>Mycosphaerellales</taxon>
        <taxon>Mycosphaerellaceae</taxon>
        <taxon>Zymoseptoria</taxon>
    </lineage>
</organism>
<dbReference type="PANTHER" id="PTHR43791">
    <property type="entry name" value="PERMEASE-RELATED"/>
    <property type="match status" value="1"/>
</dbReference>
<keyword evidence="2" id="KW-0813">Transport</keyword>
<evidence type="ECO:0000313" key="10">
    <source>
        <dbReference type="Proteomes" id="UP000033647"/>
    </source>
</evidence>
<feature type="domain" description="Major facilitator superfamily (MFS) profile" evidence="8">
    <location>
        <begin position="86"/>
        <end position="502"/>
    </location>
</feature>
<keyword evidence="3 7" id="KW-0812">Transmembrane</keyword>
<keyword evidence="10" id="KW-1185">Reference proteome</keyword>
<reference evidence="9 10" key="1">
    <citation type="submission" date="2015-03" db="EMBL/GenBank/DDBJ databases">
        <title>RNA-seq based gene annotation and comparative genomics of four Zymoseptoria species reveal species-specific pathogenicity related genes and transposable element activity.</title>
        <authorList>
            <person name="Grandaubert J."/>
            <person name="Bhattacharyya A."/>
            <person name="Stukenbrock E.H."/>
        </authorList>
    </citation>
    <scope>NUCLEOTIDE SEQUENCE [LARGE SCALE GENOMIC DNA]</scope>
    <source>
        <strain evidence="9 10">Zb18110</strain>
    </source>
</reference>
<keyword evidence="4 7" id="KW-1133">Transmembrane helix</keyword>
<feature type="transmembrane region" description="Helical" evidence="7">
    <location>
        <begin position="82"/>
        <end position="99"/>
    </location>
</feature>
<evidence type="ECO:0000256" key="6">
    <source>
        <dbReference type="SAM" id="MobiDB-lite"/>
    </source>
</evidence>
<dbReference type="OrthoDB" id="3639251at2759"/>
<dbReference type="InterPro" id="IPR036259">
    <property type="entry name" value="MFS_trans_sf"/>
</dbReference>
<comment type="caution">
    <text evidence="9">The sequence shown here is derived from an EMBL/GenBank/DDBJ whole genome shotgun (WGS) entry which is preliminary data.</text>
</comment>
<feature type="transmembrane region" description="Helical" evidence="7">
    <location>
        <begin position="318"/>
        <end position="345"/>
    </location>
</feature>
<feature type="transmembrane region" description="Helical" evidence="7">
    <location>
        <begin position="351"/>
        <end position="373"/>
    </location>
</feature>
<dbReference type="AlphaFoldDB" id="A0A0F4GMS5"/>
<dbReference type="SUPFAM" id="SSF103473">
    <property type="entry name" value="MFS general substrate transporter"/>
    <property type="match status" value="1"/>
</dbReference>
<comment type="subcellular location">
    <subcellularLocation>
        <location evidence="1">Membrane</location>
        <topology evidence="1">Multi-pass membrane protein</topology>
    </subcellularLocation>
</comment>
<feature type="transmembrane region" description="Helical" evidence="7">
    <location>
        <begin position="246"/>
        <end position="269"/>
    </location>
</feature>
<evidence type="ECO:0000256" key="7">
    <source>
        <dbReference type="SAM" id="Phobius"/>
    </source>
</evidence>
<feature type="compositionally biased region" description="Polar residues" evidence="6">
    <location>
        <begin position="8"/>
        <end position="24"/>
    </location>
</feature>
<keyword evidence="5 7" id="KW-0472">Membrane</keyword>
<feature type="transmembrane region" description="Helical" evidence="7">
    <location>
        <begin position="476"/>
        <end position="499"/>
    </location>
</feature>
<dbReference type="GO" id="GO:0016020">
    <property type="term" value="C:membrane"/>
    <property type="evidence" value="ECO:0007669"/>
    <property type="project" value="UniProtKB-SubCell"/>
</dbReference>